<evidence type="ECO:0000313" key="3">
    <source>
        <dbReference type="EMBL" id="PWK75261.1"/>
    </source>
</evidence>
<keyword evidence="1" id="KW-0732">Signal</keyword>
<protein>
    <submittedName>
        <fullName evidence="3">Outer membrane protein with beta-barrel domain</fullName>
    </submittedName>
</protein>
<name>A0A316H5S5_9SPHI</name>
<feature type="signal peptide" evidence="1">
    <location>
        <begin position="1"/>
        <end position="20"/>
    </location>
</feature>
<reference evidence="3 4" key="1">
    <citation type="submission" date="2018-05" db="EMBL/GenBank/DDBJ databases">
        <title>Genomic Encyclopedia of Archaeal and Bacterial Type Strains, Phase II (KMG-II): from individual species to whole genera.</title>
        <authorList>
            <person name="Goeker M."/>
        </authorList>
    </citation>
    <scope>NUCLEOTIDE SEQUENCE [LARGE SCALE GENOMIC DNA]</scope>
    <source>
        <strain evidence="3 4">DSM 19975</strain>
    </source>
</reference>
<gene>
    <name evidence="3" type="ORF">LX99_03754</name>
</gene>
<evidence type="ECO:0000256" key="1">
    <source>
        <dbReference type="SAM" id="SignalP"/>
    </source>
</evidence>
<dbReference type="RefSeq" id="WP_109609219.1">
    <property type="nucleotide sequence ID" value="NZ_QGHA01000008.1"/>
</dbReference>
<evidence type="ECO:0000313" key="4">
    <source>
        <dbReference type="Proteomes" id="UP000245678"/>
    </source>
</evidence>
<dbReference type="Pfam" id="PF13568">
    <property type="entry name" value="OMP_b-brl_2"/>
    <property type="match status" value="1"/>
</dbReference>
<comment type="caution">
    <text evidence="3">The sequence shown here is derived from an EMBL/GenBank/DDBJ whole genome shotgun (WGS) entry which is preliminary data.</text>
</comment>
<keyword evidence="4" id="KW-1185">Reference proteome</keyword>
<proteinExistence type="predicted"/>
<dbReference type="InterPro" id="IPR025665">
    <property type="entry name" value="Beta-barrel_OMP_2"/>
</dbReference>
<accession>A0A316H5S5</accession>
<dbReference type="AlphaFoldDB" id="A0A316H5S5"/>
<evidence type="ECO:0000259" key="2">
    <source>
        <dbReference type="Pfam" id="PF13568"/>
    </source>
</evidence>
<dbReference type="EMBL" id="QGHA01000008">
    <property type="protein sequence ID" value="PWK75261.1"/>
    <property type="molecule type" value="Genomic_DNA"/>
</dbReference>
<feature type="domain" description="Outer membrane protein beta-barrel" evidence="2">
    <location>
        <begin position="52"/>
        <end position="196"/>
    </location>
</feature>
<feature type="chain" id="PRO_5016351097" evidence="1">
    <location>
        <begin position="21"/>
        <end position="226"/>
    </location>
</feature>
<dbReference type="Proteomes" id="UP000245678">
    <property type="component" value="Unassembled WGS sequence"/>
</dbReference>
<sequence length="226" mass="25571">MKKLLFLAICLFSLAGSVSAQGYYYGPRHRRPRPVERREPQRRYDDFYTPKVGVAVGLNASNTVDAYDSRFSSSSIAGWHAGLTFDLPITYPLSFAPEVLFSQKGYEANGPDYNFTQRTNYIDVPLLAKFRVVRGFNLLVGPQLTFLTSTKNTYDTGDVRTIDHIDNDASHSYVAGVVGVSFDINRNVEIRGRYNIDLGENQPYADQNLPSYRNQVWQIGLGFKFQ</sequence>
<organism evidence="3 4">
    <name type="scientific">Mucilaginibacter oryzae</name>
    <dbReference type="NCBI Taxonomy" id="468058"/>
    <lineage>
        <taxon>Bacteria</taxon>
        <taxon>Pseudomonadati</taxon>
        <taxon>Bacteroidota</taxon>
        <taxon>Sphingobacteriia</taxon>
        <taxon>Sphingobacteriales</taxon>
        <taxon>Sphingobacteriaceae</taxon>
        <taxon>Mucilaginibacter</taxon>
    </lineage>
</organism>